<name>A0A1H6XYH8_9PSED</name>
<evidence type="ECO:0008006" key="3">
    <source>
        <dbReference type="Google" id="ProtNLM"/>
    </source>
</evidence>
<evidence type="ECO:0000313" key="1">
    <source>
        <dbReference type="EMBL" id="SEJ34101.1"/>
    </source>
</evidence>
<dbReference type="Proteomes" id="UP000242930">
    <property type="component" value="Unassembled WGS sequence"/>
</dbReference>
<dbReference type="EMBL" id="FNZE01000007">
    <property type="protein sequence ID" value="SEJ34101.1"/>
    <property type="molecule type" value="Genomic_DNA"/>
</dbReference>
<reference evidence="2" key="1">
    <citation type="submission" date="2016-10" db="EMBL/GenBank/DDBJ databases">
        <authorList>
            <person name="Varghese N."/>
            <person name="Submissions S."/>
        </authorList>
    </citation>
    <scope>NUCLEOTIDE SEQUENCE [LARGE SCALE GENOMIC DNA]</scope>
    <source>
        <strain evidence="2">LMG 25967</strain>
    </source>
</reference>
<organism evidence="1 2">
    <name type="scientific">Pseudomonas linyingensis</name>
    <dbReference type="NCBI Taxonomy" id="915471"/>
    <lineage>
        <taxon>Bacteria</taxon>
        <taxon>Pseudomonadati</taxon>
        <taxon>Pseudomonadota</taxon>
        <taxon>Gammaproteobacteria</taxon>
        <taxon>Pseudomonadales</taxon>
        <taxon>Pseudomonadaceae</taxon>
        <taxon>Pseudomonas</taxon>
    </lineage>
</organism>
<sequence length="87" mass="10103">MTKIATILRLLLDGHSINRFEVEHVGDHCLHSTISTLANDYGLTFARVWEQVPNRFGGKTRVIRYSLPTFERFRAAQVFKLLMKRGR</sequence>
<accession>A0A1H6XYH8</accession>
<dbReference type="STRING" id="915471.SAMN05216201_107108"/>
<evidence type="ECO:0000313" key="2">
    <source>
        <dbReference type="Proteomes" id="UP000242930"/>
    </source>
</evidence>
<dbReference type="RefSeq" id="WP_212633214.1">
    <property type="nucleotide sequence ID" value="NZ_FNZE01000007.1"/>
</dbReference>
<protein>
    <recommendedName>
        <fullName evidence="3">Helix-turn-helix domain-containing protein</fullName>
    </recommendedName>
</protein>
<dbReference type="AlphaFoldDB" id="A0A1H6XYH8"/>
<keyword evidence="2" id="KW-1185">Reference proteome</keyword>
<gene>
    <name evidence="1" type="ORF">SAMN05216201_107108</name>
</gene>
<proteinExistence type="predicted"/>